<feature type="coiled-coil region" evidence="1">
    <location>
        <begin position="164"/>
        <end position="223"/>
    </location>
</feature>
<proteinExistence type="predicted"/>
<dbReference type="EMBL" id="JABEXW010001373">
    <property type="protein sequence ID" value="KAF4944218.1"/>
    <property type="molecule type" value="Genomic_DNA"/>
</dbReference>
<dbReference type="Proteomes" id="UP000622797">
    <property type="component" value="Unassembled WGS sequence"/>
</dbReference>
<keyword evidence="1" id="KW-0175">Coiled coil</keyword>
<dbReference type="OrthoDB" id="5089448at2759"/>
<gene>
    <name evidence="2" type="ORF">FSARC_14733</name>
</gene>
<name>A0A8H4SR66_9HYPO</name>
<reference evidence="2" key="1">
    <citation type="journal article" date="2020" name="BMC Genomics">
        <title>Correction to: Identification and distribution of gene clusters required for synthesis of sphingolipid metabolism inhibitors in diverse species of the filamentous fungus Fusarium.</title>
        <authorList>
            <person name="Kim H.S."/>
            <person name="Lohmar J.M."/>
            <person name="Busman M."/>
            <person name="Brown D.W."/>
            <person name="Naumann T.A."/>
            <person name="Divon H.H."/>
            <person name="Lysoe E."/>
            <person name="Uhlig S."/>
            <person name="Proctor R.H."/>
        </authorList>
    </citation>
    <scope>NUCLEOTIDE SEQUENCE</scope>
    <source>
        <strain evidence="2">NRRL 20472</strain>
    </source>
</reference>
<comment type="caution">
    <text evidence="2">The sequence shown here is derived from an EMBL/GenBank/DDBJ whole genome shotgun (WGS) entry which is preliminary data.</text>
</comment>
<accession>A0A8H4SR66</accession>
<reference evidence="2" key="2">
    <citation type="submission" date="2020-05" db="EMBL/GenBank/DDBJ databases">
        <authorList>
            <person name="Kim H.-S."/>
            <person name="Proctor R.H."/>
            <person name="Brown D.W."/>
        </authorList>
    </citation>
    <scope>NUCLEOTIDE SEQUENCE</scope>
    <source>
        <strain evidence="2">NRRL 20472</strain>
    </source>
</reference>
<organism evidence="2 3">
    <name type="scientific">Fusarium sarcochroum</name>
    <dbReference type="NCBI Taxonomy" id="1208366"/>
    <lineage>
        <taxon>Eukaryota</taxon>
        <taxon>Fungi</taxon>
        <taxon>Dikarya</taxon>
        <taxon>Ascomycota</taxon>
        <taxon>Pezizomycotina</taxon>
        <taxon>Sordariomycetes</taxon>
        <taxon>Hypocreomycetidae</taxon>
        <taxon>Hypocreales</taxon>
        <taxon>Nectriaceae</taxon>
        <taxon>Fusarium</taxon>
        <taxon>Fusarium lateritium species complex</taxon>
    </lineage>
</organism>
<keyword evidence="3" id="KW-1185">Reference proteome</keyword>
<evidence type="ECO:0000313" key="2">
    <source>
        <dbReference type="EMBL" id="KAF4944218.1"/>
    </source>
</evidence>
<dbReference type="AlphaFoldDB" id="A0A8H4SR66"/>
<evidence type="ECO:0008006" key="4">
    <source>
        <dbReference type="Google" id="ProtNLM"/>
    </source>
</evidence>
<evidence type="ECO:0000256" key="1">
    <source>
        <dbReference type="SAM" id="Coils"/>
    </source>
</evidence>
<protein>
    <recommendedName>
        <fullName evidence="4">Fungal N-terminal domain-containing protein</fullName>
    </recommendedName>
</protein>
<sequence>MEVIGGIAAVVQLVQTLGTTIIQVSGAYSQVRDMDDFVRDFDSQLDATRMLLSILGDGISCGSLNPNIQGWWRQSELERLLRSCQQLFNRLHNIFIKIARQRSTVKNLRGWIRLKGYDSDINHLRLSINTCTDALQLPVIIHNIHFSGQARSSEPLKGEVRDLLEELATRMVNLESSIDRAHDDLVMRALQKSQEPSSPTHHLAAIEDMVKELKHEMSTLAASQRTQTPTTSPSETETQLAQIQATLSQLRFGIVHDEEDIQSILEPQEVKEKSDMENETRSMLEFMDGLVSSAKDYVSTIDSMSVSTRRIRRRSNMRADATGRLGLRATFQTSQGFDFPPAELTKDKRRDIVDWVDNVDDEGNLSVDSISSALKLRSEASEGTTVTTKTTQSSNTAVGSNKLLAELRERRIQVVEDLMRTKNYTKVLPHLDRLLASKDEMADVGAEARLCCFMAQALSETTPEDAVMDSYCQRFPLIKSKLYDLRLEHATDALSQKDYPKVRRILRPYKRYFAVESDSASTDGVNVNTLQNIRLVFGQALLKSVSYKDKHEGMSMLEALLEGSSLGPTDRGVVHDYLARAFYLKADYEKAKEHCILACQIKMDAIGRDDEDTQASIALIIDICSETNDSDEAIWRQMLPDPKSTDNPQVTLPRPFSISRYPPDPAVERRMRKARESMGMRWYTPGAIEFLKENYPLRNINCFSYYQDIMCLDCLFLHLNVSQAFVLSRKRRSCRRHRISPIDNYINNGLSLLHYFAMVKPRDNGKSYDSPRPDCISELSILINQAKTTVAQPPDRMPDETPGVIATRSPSPSENQFHYGFLLHELINPQIHYGLGGTESHNRRYIKITPLWGAALSGNLTTVSFFLSLKETDVTAGSRSILLLRRPHPQNKTPVSLLEDSKLRSQVEVQEAESYVFRAVSVAFGALTFERAQYLLCRRITLGEQDPHWCFSNHSLLDQVLQKCGDGSADSLVNDWLLPCPRDDRLSLIDNFLSFISTQSGEGLNEATRKEFTAMLQSLLKHSKTDPNSGLSRHRMTGLIKSIRGAVDLMIKSQPSTRATPRSEQQIMLWVKFIEVLVDDGYMVESDDRLSLQACVDRLTVFDQLLLNLNKMEDMFSNNIKTLEEGIVEAQRLSLLKMIKGLRLTRKKEKMSRDIGELEEKKEALIAKLKTRDELKKIFGKIAVPREESPF</sequence>
<evidence type="ECO:0000313" key="3">
    <source>
        <dbReference type="Proteomes" id="UP000622797"/>
    </source>
</evidence>